<dbReference type="InterPro" id="IPR028098">
    <property type="entry name" value="Glyco_trans_4-like_N"/>
</dbReference>
<protein>
    <recommendedName>
        <fullName evidence="7">D-inositol 3-phosphate glycosyltransferase</fullName>
    </recommendedName>
</protein>
<proteinExistence type="predicted"/>
<organism evidence="5 6">
    <name type="scientific">Amnibacterium soli</name>
    <dbReference type="NCBI Taxonomy" id="1282736"/>
    <lineage>
        <taxon>Bacteria</taxon>
        <taxon>Bacillati</taxon>
        <taxon>Actinomycetota</taxon>
        <taxon>Actinomycetes</taxon>
        <taxon>Micrococcales</taxon>
        <taxon>Microbacteriaceae</taxon>
        <taxon>Amnibacterium</taxon>
    </lineage>
</organism>
<dbReference type="SUPFAM" id="SSF53756">
    <property type="entry name" value="UDP-Glycosyltransferase/glycogen phosphorylase"/>
    <property type="match status" value="1"/>
</dbReference>
<dbReference type="CDD" id="cd03801">
    <property type="entry name" value="GT4_PimA-like"/>
    <property type="match status" value="1"/>
</dbReference>
<evidence type="ECO:0008006" key="7">
    <source>
        <dbReference type="Google" id="ProtNLM"/>
    </source>
</evidence>
<evidence type="ECO:0000259" key="3">
    <source>
        <dbReference type="Pfam" id="PF00534"/>
    </source>
</evidence>
<accession>A0ABP8ZCX0</accession>
<evidence type="ECO:0000256" key="2">
    <source>
        <dbReference type="ARBA" id="ARBA00022679"/>
    </source>
</evidence>
<gene>
    <name evidence="5" type="ORF">GCM10025783_27780</name>
</gene>
<dbReference type="EMBL" id="BAABLP010000006">
    <property type="protein sequence ID" value="GAA4753329.1"/>
    <property type="molecule type" value="Genomic_DNA"/>
</dbReference>
<dbReference type="InterPro" id="IPR050194">
    <property type="entry name" value="Glycosyltransferase_grp1"/>
</dbReference>
<feature type="domain" description="Glycosyltransferase subfamily 4-like N-terminal" evidence="4">
    <location>
        <begin position="38"/>
        <end position="189"/>
    </location>
</feature>
<evidence type="ECO:0000313" key="5">
    <source>
        <dbReference type="EMBL" id="GAA4753329.1"/>
    </source>
</evidence>
<dbReference type="Pfam" id="PF13439">
    <property type="entry name" value="Glyco_transf_4"/>
    <property type="match status" value="1"/>
</dbReference>
<feature type="domain" description="Glycosyl transferase family 1" evidence="3">
    <location>
        <begin position="196"/>
        <end position="355"/>
    </location>
</feature>
<dbReference type="PANTHER" id="PTHR45947:SF13">
    <property type="entry name" value="TRANSFERASE"/>
    <property type="match status" value="1"/>
</dbReference>
<name>A0ABP8ZCX0_9MICO</name>
<dbReference type="Gene3D" id="3.40.50.2000">
    <property type="entry name" value="Glycogen Phosphorylase B"/>
    <property type="match status" value="2"/>
</dbReference>
<dbReference type="InterPro" id="IPR001296">
    <property type="entry name" value="Glyco_trans_1"/>
</dbReference>
<keyword evidence="6" id="KW-1185">Reference proteome</keyword>
<comment type="caution">
    <text evidence="5">The sequence shown here is derived from an EMBL/GenBank/DDBJ whole genome shotgun (WGS) entry which is preliminary data.</text>
</comment>
<evidence type="ECO:0000313" key="6">
    <source>
        <dbReference type="Proteomes" id="UP001500121"/>
    </source>
</evidence>
<dbReference type="Proteomes" id="UP001500121">
    <property type="component" value="Unassembled WGS sequence"/>
</dbReference>
<evidence type="ECO:0000259" key="4">
    <source>
        <dbReference type="Pfam" id="PF13439"/>
    </source>
</evidence>
<keyword evidence="2" id="KW-0808">Transferase</keyword>
<evidence type="ECO:0000256" key="1">
    <source>
        <dbReference type="ARBA" id="ARBA00022676"/>
    </source>
</evidence>
<reference evidence="6" key="1">
    <citation type="journal article" date="2019" name="Int. J. Syst. Evol. Microbiol.">
        <title>The Global Catalogue of Microorganisms (GCM) 10K type strain sequencing project: providing services to taxonomists for standard genome sequencing and annotation.</title>
        <authorList>
            <consortium name="The Broad Institute Genomics Platform"/>
            <consortium name="The Broad Institute Genome Sequencing Center for Infectious Disease"/>
            <person name="Wu L."/>
            <person name="Ma J."/>
        </authorList>
    </citation>
    <scope>NUCLEOTIDE SEQUENCE [LARGE SCALE GENOMIC DNA]</scope>
    <source>
        <strain evidence="6">JCM 19015</strain>
    </source>
</reference>
<dbReference type="RefSeq" id="WP_345481895.1">
    <property type="nucleotide sequence ID" value="NZ_BAABLP010000006.1"/>
</dbReference>
<dbReference type="Pfam" id="PF00534">
    <property type="entry name" value="Glycos_transf_1"/>
    <property type="match status" value="1"/>
</dbReference>
<sequence length="388" mass="41712">MHIALTGPMTLSMLEPELGAPVPSEGFPFPGTAQLVLDYLRAGHRVTAITTGFDVAAPVRRSSGDLDVVVLPSRARGRGRAFDFFREERHAITAELDAAAPDVIHAHWTYEFGLAARAASAAALVSVHDWAPAIARLNRHPYWYFRWVMQIACLLRRGALVAPSSYIADRVRRWYRQPCAVIPNGVELSAFTPVRPSEQPVVAMLNVGFTDRKNVGTALRAWPAVRRAHPEAVLTLAGPDFEPGGVAEAWAREHDLTSGVRFLGPLEPDAVPAFLGGAALFLHTSREESFGIVLVEAMAAGLPVIVGADSGAAPDVVRPAGLAIDVGDVDAVARAVDQLLSDPARHARMSRSGRDVAAEYTVERSSAAHLELLQELAGAPRTRTKDEA</sequence>
<keyword evidence="1" id="KW-0328">Glycosyltransferase</keyword>
<dbReference type="PANTHER" id="PTHR45947">
    <property type="entry name" value="SULFOQUINOVOSYL TRANSFERASE SQD2"/>
    <property type="match status" value="1"/>
</dbReference>